<dbReference type="SUPFAM" id="SSF51735">
    <property type="entry name" value="NAD(P)-binding Rossmann-fold domains"/>
    <property type="match status" value="1"/>
</dbReference>
<gene>
    <name evidence="3" type="ORF">LZC94_30765</name>
</gene>
<dbReference type="Pfam" id="PF01370">
    <property type="entry name" value="Epimerase"/>
    <property type="match status" value="1"/>
</dbReference>
<dbReference type="Gene3D" id="3.40.50.720">
    <property type="entry name" value="NAD(P)-binding Rossmann-like Domain"/>
    <property type="match status" value="1"/>
</dbReference>
<evidence type="ECO:0000256" key="1">
    <source>
        <dbReference type="ARBA" id="ARBA00007637"/>
    </source>
</evidence>
<sequence>MTHKKILITGGSGQVAGPAVEALVGEHEVWCLGRFSDPEAERSLTTLGARTVKWDMGKDSLEGVPDDFTHVIHSAVHRGDGKDFQATVEINGGGAARLMTHCRKAKAFLYISTGAVYARNPDQEHFYAETDPLGGHAPWLPTYPLGKISGEAVVRALAITLGVPTTIARLNVAYGPRGHGGMPILLFRRMLAGEPVAVPRQGQNRCNLLHTDDVVRQIPLLWDVASVPTRVVNWGHDEAVGVSDMLRYMSEITRIEAKLEPSDFSRETIAFDNAVRERLIGRCEVDWREGLRRTLEDFFPGIVKTALVANSYQSTAAK</sequence>
<dbReference type="InterPro" id="IPR001509">
    <property type="entry name" value="Epimerase_deHydtase"/>
</dbReference>
<protein>
    <submittedName>
        <fullName evidence="3">NAD(P)-dependent oxidoreductase</fullName>
    </submittedName>
</protein>
<feature type="domain" description="NAD-dependent epimerase/dehydratase" evidence="2">
    <location>
        <begin position="6"/>
        <end position="221"/>
    </location>
</feature>
<accession>A0ABZ2LRJ6</accession>
<dbReference type="InterPro" id="IPR036291">
    <property type="entry name" value="NAD(P)-bd_dom_sf"/>
</dbReference>
<evidence type="ECO:0000313" key="4">
    <source>
        <dbReference type="Proteomes" id="UP001370348"/>
    </source>
</evidence>
<evidence type="ECO:0000313" key="3">
    <source>
        <dbReference type="EMBL" id="WXB12224.1"/>
    </source>
</evidence>
<organism evidence="3 4">
    <name type="scientific">Pendulispora albinea</name>
    <dbReference type="NCBI Taxonomy" id="2741071"/>
    <lineage>
        <taxon>Bacteria</taxon>
        <taxon>Pseudomonadati</taxon>
        <taxon>Myxococcota</taxon>
        <taxon>Myxococcia</taxon>
        <taxon>Myxococcales</taxon>
        <taxon>Sorangiineae</taxon>
        <taxon>Pendulisporaceae</taxon>
        <taxon>Pendulispora</taxon>
    </lineage>
</organism>
<dbReference type="EMBL" id="CP089984">
    <property type="protein sequence ID" value="WXB12224.1"/>
    <property type="molecule type" value="Genomic_DNA"/>
</dbReference>
<reference evidence="3 4" key="1">
    <citation type="submission" date="2021-12" db="EMBL/GenBank/DDBJ databases">
        <title>Discovery of the Pendulisporaceae a myxobacterial family with distinct sporulation behavior and unique specialized metabolism.</title>
        <authorList>
            <person name="Garcia R."/>
            <person name="Popoff A."/>
            <person name="Bader C.D."/>
            <person name="Loehr J."/>
            <person name="Walesch S."/>
            <person name="Walt C."/>
            <person name="Boldt J."/>
            <person name="Bunk B."/>
            <person name="Haeckl F.J.F.P.J."/>
            <person name="Gunesch A.P."/>
            <person name="Birkelbach J."/>
            <person name="Nuebel U."/>
            <person name="Pietschmann T."/>
            <person name="Bach T."/>
            <person name="Mueller R."/>
        </authorList>
    </citation>
    <scope>NUCLEOTIDE SEQUENCE [LARGE SCALE GENOMIC DNA]</scope>
    <source>
        <strain evidence="3 4">MSr11954</strain>
    </source>
</reference>
<dbReference type="Proteomes" id="UP001370348">
    <property type="component" value="Chromosome"/>
</dbReference>
<comment type="similarity">
    <text evidence="1">Belongs to the NAD(P)-dependent epimerase/dehydratase family.</text>
</comment>
<evidence type="ECO:0000259" key="2">
    <source>
        <dbReference type="Pfam" id="PF01370"/>
    </source>
</evidence>
<dbReference type="CDD" id="cd08946">
    <property type="entry name" value="SDR_e"/>
    <property type="match status" value="1"/>
</dbReference>
<proteinExistence type="inferred from homology"/>
<keyword evidence="4" id="KW-1185">Reference proteome</keyword>
<dbReference type="PANTHER" id="PTHR43000">
    <property type="entry name" value="DTDP-D-GLUCOSE 4,6-DEHYDRATASE-RELATED"/>
    <property type="match status" value="1"/>
</dbReference>
<dbReference type="RefSeq" id="WP_394821838.1">
    <property type="nucleotide sequence ID" value="NZ_CP089984.1"/>
</dbReference>
<name>A0ABZ2LRJ6_9BACT</name>